<dbReference type="AlphaFoldDB" id="A0A251RJ22"/>
<reference evidence="1 2" key="1">
    <citation type="journal article" date="2013" name="Nat. Genet.">
        <title>The high-quality draft genome of peach (Prunus persica) identifies unique patterns of genetic diversity, domestication and genome evolution.</title>
        <authorList>
            <consortium name="International Peach Genome Initiative"/>
            <person name="Verde I."/>
            <person name="Abbott A.G."/>
            <person name="Scalabrin S."/>
            <person name="Jung S."/>
            <person name="Shu S."/>
            <person name="Marroni F."/>
            <person name="Zhebentyayeva T."/>
            <person name="Dettori M.T."/>
            <person name="Grimwood J."/>
            <person name="Cattonaro F."/>
            <person name="Zuccolo A."/>
            <person name="Rossini L."/>
            <person name="Jenkins J."/>
            <person name="Vendramin E."/>
            <person name="Meisel L.A."/>
            <person name="Decroocq V."/>
            <person name="Sosinski B."/>
            <person name="Prochnik S."/>
            <person name="Mitros T."/>
            <person name="Policriti A."/>
            <person name="Cipriani G."/>
            <person name="Dondini L."/>
            <person name="Ficklin S."/>
            <person name="Goodstein D.M."/>
            <person name="Xuan P."/>
            <person name="Del Fabbro C."/>
            <person name="Aramini V."/>
            <person name="Copetti D."/>
            <person name="Gonzalez S."/>
            <person name="Horner D.S."/>
            <person name="Falchi R."/>
            <person name="Lucas S."/>
            <person name="Mica E."/>
            <person name="Maldonado J."/>
            <person name="Lazzari B."/>
            <person name="Bielenberg D."/>
            <person name="Pirona R."/>
            <person name="Miculan M."/>
            <person name="Barakat A."/>
            <person name="Testolin R."/>
            <person name="Stella A."/>
            <person name="Tartarini S."/>
            <person name="Tonutti P."/>
            <person name="Arus P."/>
            <person name="Orellana A."/>
            <person name="Wells C."/>
            <person name="Main D."/>
            <person name="Vizzotto G."/>
            <person name="Silva H."/>
            <person name="Salamini F."/>
            <person name="Schmutz J."/>
            <person name="Morgante M."/>
            <person name="Rokhsar D.S."/>
        </authorList>
    </citation>
    <scope>NUCLEOTIDE SEQUENCE [LARGE SCALE GENOMIC DNA]</scope>
    <source>
        <strain evidence="2">cv. Nemared</strain>
    </source>
</reference>
<evidence type="ECO:0000313" key="1">
    <source>
        <dbReference type="EMBL" id="ONI36074.1"/>
    </source>
</evidence>
<dbReference type="Gramene" id="ONI36074">
    <property type="protein sequence ID" value="ONI36074"/>
    <property type="gene ID" value="PRUPE_1G568300"/>
</dbReference>
<organism evidence="1 2">
    <name type="scientific">Prunus persica</name>
    <name type="common">Peach</name>
    <name type="synonym">Amygdalus persica</name>
    <dbReference type="NCBI Taxonomy" id="3760"/>
    <lineage>
        <taxon>Eukaryota</taxon>
        <taxon>Viridiplantae</taxon>
        <taxon>Streptophyta</taxon>
        <taxon>Embryophyta</taxon>
        <taxon>Tracheophyta</taxon>
        <taxon>Spermatophyta</taxon>
        <taxon>Magnoliopsida</taxon>
        <taxon>eudicotyledons</taxon>
        <taxon>Gunneridae</taxon>
        <taxon>Pentapetalae</taxon>
        <taxon>rosids</taxon>
        <taxon>fabids</taxon>
        <taxon>Rosales</taxon>
        <taxon>Rosaceae</taxon>
        <taxon>Amygdaloideae</taxon>
        <taxon>Amygdaleae</taxon>
        <taxon>Prunus</taxon>
    </lineage>
</organism>
<dbReference type="Proteomes" id="UP000006882">
    <property type="component" value="Chromosome G1"/>
</dbReference>
<sequence>MANSLIVEKNCDPAKGGRNPATKLADQSNFLDRTCICSRTWQVLGVWLTTLEILPQQTEQGLRLPLSNTKAVYL</sequence>
<evidence type="ECO:0000313" key="2">
    <source>
        <dbReference type="Proteomes" id="UP000006882"/>
    </source>
</evidence>
<proteinExistence type="predicted"/>
<keyword evidence="2" id="KW-1185">Reference proteome</keyword>
<dbReference type="EMBL" id="CM007651">
    <property type="protein sequence ID" value="ONI36074.1"/>
    <property type="molecule type" value="Genomic_DNA"/>
</dbReference>
<name>A0A251RJ22_PRUPE</name>
<gene>
    <name evidence="1" type="ORF">PRUPE_1G568300</name>
</gene>
<accession>A0A251RJ22</accession>
<protein>
    <submittedName>
        <fullName evidence="1">Uncharacterized protein</fullName>
    </submittedName>
</protein>